<dbReference type="InterPro" id="IPR036249">
    <property type="entry name" value="Thioredoxin-like_sf"/>
</dbReference>
<evidence type="ECO:0000259" key="2">
    <source>
        <dbReference type="PROSITE" id="PS50404"/>
    </source>
</evidence>
<dbReference type="VEuPathDB" id="VectorBase:LDEU014583"/>
<dbReference type="PANTHER" id="PTHR43968:SF6">
    <property type="entry name" value="GLUTATHIONE S-TRANSFERASE OMEGA"/>
    <property type="match status" value="1"/>
</dbReference>
<accession>A0A443Q8U9</accession>
<dbReference type="SUPFAM" id="SSF52833">
    <property type="entry name" value="Thioredoxin-like"/>
    <property type="match status" value="1"/>
</dbReference>
<sequence length="67" mass="7635">MLPHQMCDVVNVDLIASKPEWLFAINKSGKVPVLELDGDKILTESTIIAEYFDEQYDGRRKLQPSDI</sequence>
<dbReference type="Pfam" id="PF13417">
    <property type="entry name" value="GST_N_3"/>
    <property type="match status" value="1"/>
</dbReference>
<protein>
    <submittedName>
        <fullName evidence="3">Glutathione S-transferase-like protein</fullName>
    </submittedName>
</protein>
<dbReference type="PANTHER" id="PTHR43968">
    <property type="match status" value="1"/>
</dbReference>
<dbReference type="Proteomes" id="UP000288716">
    <property type="component" value="Unassembled WGS sequence"/>
</dbReference>
<dbReference type="EMBL" id="NCKV01063682">
    <property type="protein sequence ID" value="RWR99454.1"/>
    <property type="molecule type" value="Genomic_DNA"/>
</dbReference>
<dbReference type="InterPro" id="IPR050983">
    <property type="entry name" value="GST_Omega/HSP26"/>
</dbReference>
<dbReference type="OrthoDB" id="6505778at2759"/>
<dbReference type="AlphaFoldDB" id="A0A443Q8U9"/>
<evidence type="ECO:0000256" key="1">
    <source>
        <dbReference type="ARBA" id="ARBA00011067"/>
    </source>
</evidence>
<dbReference type="InterPro" id="IPR004045">
    <property type="entry name" value="Glutathione_S-Trfase_N"/>
</dbReference>
<feature type="domain" description="GST N-terminal" evidence="2">
    <location>
        <begin position="1"/>
        <end position="60"/>
    </location>
</feature>
<dbReference type="GO" id="GO:0004364">
    <property type="term" value="F:glutathione transferase activity"/>
    <property type="evidence" value="ECO:0007669"/>
    <property type="project" value="TreeGrafter"/>
</dbReference>
<dbReference type="PROSITE" id="PS50404">
    <property type="entry name" value="GST_NTER"/>
    <property type="match status" value="1"/>
</dbReference>
<dbReference type="GO" id="GO:0006749">
    <property type="term" value="P:glutathione metabolic process"/>
    <property type="evidence" value="ECO:0007669"/>
    <property type="project" value="TreeGrafter"/>
</dbReference>
<reference evidence="3 4" key="1">
    <citation type="journal article" date="2018" name="Gigascience">
        <title>Genomes of trombidid mites reveal novel predicted allergens and laterally-transferred genes associated with secondary metabolism.</title>
        <authorList>
            <person name="Dong X."/>
            <person name="Chaisiri K."/>
            <person name="Xia D."/>
            <person name="Armstrong S.D."/>
            <person name="Fang Y."/>
            <person name="Donnelly M.J."/>
            <person name="Kadowaki T."/>
            <person name="McGarry J.W."/>
            <person name="Darby A.C."/>
            <person name="Makepeace B.L."/>
        </authorList>
    </citation>
    <scope>NUCLEOTIDE SEQUENCE [LARGE SCALE GENOMIC DNA]</scope>
    <source>
        <strain evidence="3">UoL-UT</strain>
    </source>
</reference>
<keyword evidence="4" id="KW-1185">Reference proteome</keyword>
<comment type="caution">
    <text evidence="3">The sequence shown here is derived from an EMBL/GenBank/DDBJ whole genome shotgun (WGS) entry which is preliminary data.</text>
</comment>
<keyword evidence="3" id="KW-0808">Transferase</keyword>
<gene>
    <name evidence="3" type="ORF">B4U80_14828</name>
</gene>
<organism evidence="3 4">
    <name type="scientific">Leptotrombidium deliense</name>
    <dbReference type="NCBI Taxonomy" id="299467"/>
    <lineage>
        <taxon>Eukaryota</taxon>
        <taxon>Metazoa</taxon>
        <taxon>Ecdysozoa</taxon>
        <taxon>Arthropoda</taxon>
        <taxon>Chelicerata</taxon>
        <taxon>Arachnida</taxon>
        <taxon>Acari</taxon>
        <taxon>Acariformes</taxon>
        <taxon>Trombidiformes</taxon>
        <taxon>Prostigmata</taxon>
        <taxon>Anystina</taxon>
        <taxon>Parasitengona</taxon>
        <taxon>Trombiculoidea</taxon>
        <taxon>Trombiculidae</taxon>
        <taxon>Leptotrombidium</taxon>
    </lineage>
</organism>
<evidence type="ECO:0000313" key="4">
    <source>
        <dbReference type="Proteomes" id="UP000288716"/>
    </source>
</evidence>
<proteinExistence type="inferred from homology"/>
<dbReference type="STRING" id="299467.A0A443Q8U9"/>
<evidence type="ECO:0000313" key="3">
    <source>
        <dbReference type="EMBL" id="RWR99454.1"/>
    </source>
</evidence>
<dbReference type="GO" id="GO:0005737">
    <property type="term" value="C:cytoplasm"/>
    <property type="evidence" value="ECO:0007669"/>
    <property type="project" value="TreeGrafter"/>
</dbReference>
<dbReference type="GO" id="GO:0045174">
    <property type="term" value="F:glutathione dehydrogenase (ascorbate) activity"/>
    <property type="evidence" value="ECO:0007669"/>
    <property type="project" value="TreeGrafter"/>
</dbReference>
<comment type="similarity">
    <text evidence="1">Belongs to the GST superfamily. Omega family.</text>
</comment>
<name>A0A443Q8U9_9ACAR</name>
<dbReference type="Gene3D" id="3.40.30.10">
    <property type="entry name" value="Glutaredoxin"/>
    <property type="match status" value="1"/>
</dbReference>